<keyword evidence="1" id="KW-1133">Transmembrane helix</keyword>
<accession>A0ABT9XHM9</accession>
<keyword evidence="1" id="KW-0472">Membrane</keyword>
<evidence type="ECO:0000313" key="3">
    <source>
        <dbReference type="Proteomes" id="UP001232973"/>
    </source>
</evidence>
<evidence type="ECO:0000313" key="2">
    <source>
        <dbReference type="EMBL" id="MDQ0189818.1"/>
    </source>
</evidence>
<proteinExistence type="predicted"/>
<comment type="caution">
    <text evidence="2">The sequence shown here is derived from an EMBL/GenBank/DDBJ whole genome shotgun (WGS) entry which is preliminary data.</text>
</comment>
<feature type="transmembrane region" description="Helical" evidence="1">
    <location>
        <begin position="66"/>
        <end position="86"/>
    </location>
</feature>
<reference evidence="2 3" key="1">
    <citation type="submission" date="2023-07" db="EMBL/GenBank/DDBJ databases">
        <title>Genomic Encyclopedia of Type Strains, Phase IV (KMG-IV): sequencing the most valuable type-strain genomes for metagenomic binning, comparative biology and taxonomic classification.</title>
        <authorList>
            <person name="Goeker M."/>
        </authorList>
    </citation>
    <scope>NUCLEOTIDE SEQUENCE [LARGE SCALE GENOMIC DNA]</scope>
    <source>
        <strain evidence="2 3">DSM 4006</strain>
    </source>
</reference>
<protein>
    <submittedName>
        <fullName evidence="2">Magnesium-transporting ATPase (P-type)</fullName>
    </submittedName>
</protein>
<evidence type="ECO:0000256" key="1">
    <source>
        <dbReference type="SAM" id="Phobius"/>
    </source>
</evidence>
<feature type="transmembrane region" description="Helical" evidence="1">
    <location>
        <begin position="145"/>
        <end position="169"/>
    </location>
</feature>
<organism evidence="2 3">
    <name type="scientific">Alicyclobacillus cycloheptanicus</name>
    <dbReference type="NCBI Taxonomy" id="1457"/>
    <lineage>
        <taxon>Bacteria</taxon>
        <taxon>Bacillati</taxon>
        <taxon>Bacillota</taxon>
        <taxon>Bacilli</taxon>
        <taxon>Bacillales</taxon>
        <taxon>Alicyclobacillaceae</taxon>
        <taxon>Alicyclobacillus</taxon>
    </lineage>
</organism>
<sequence length="281" mass="30710">MRWLLRLYPRNWRARYEQEMLALLDDHGVSPLTVLDLLIGALDAHLNYDGIMEEVSNMVQRLRSSVVLTFSAFMLFGLGWCLLARLNDPVSTFRQASASFPALRLLFRAETVAGCLAFVVFLCAGIPIVWKAVQRAAAQRQNNVLRLFWTAVTCLALFIVSTVIVWAWHPPVSVLAGYLLVVLLLFVIGCVSVASMVAKSPFEPADLTFVVAPEAVLSFFMAATVALSAILIGVVAAHTPQLFQSQDVSAPIFIIGIVFMAVGTLVSGGALFRGVSKRSTH</sequence>
<feature type="transmembrane region" description="Helical" evidence="1">
    <location>
        <begin position="248"/>
        <end position="272"/>
    </location>
</feature>
<dbReference type="RefSeq" id="WP_274457293.1">
    <property type="nucleotide sequence ID" value="NZ_CP067097.1"/>
</dbReference>
<keyword evidence="3" id="KW-1185">Reference proteome</keyword>
<gene>
    <name evidence="2" type="ORF">J2S03_001665</name>
</gene>
<feature type="transmembrane region" description="Helical" evidence="1">
    <location>
        <begin position="106"/>
        <end position="133"/>
    </location>
</feature>
<name>A0ABT9XHM9_9BACL</name>
<dbReference type="Proteomes" id="UP001232973">
    <property type="component" value="Unassembled WGS sequence"/>
</dbReference>
<keyword evidence="1" id="KW-0812">Transmembrane</keyword>
<feature type="transmembrane region" description="Helical" evidence="1">
    <location>
        <begin position="209"/>
        <end position="236"/>
    </location>
</feature>
<feature type="transmembrane region" description="Helical" evidence="1">
    <location>
        <begin position="175"/>
        <end position="197"/>
    </location>
</feature>
<dbReference type="EMBL" id="JAUSTP010000011">
    <property type="protein sequence ID" value="MDQ0189818.1"/>
    <property type="molecule type" value="Genomic_DNA"/>
</dbReference>